<accession>A0AAW1KU30</accession>
<protein>
    <recommendedName>
        <fullName evidence="1">Thioredoxin domain-containing protein</fullName>
    </recommendedName>
</protein>
<keyword evidence="3" id="KW-1185">Reference proteome</keyword>
<dbReference type="InterPro" id="IPR050620">
    <property type="entry name" value="Thioredoxin_H-type-like"/>
</dbReference>
<comment type="caution">
    <text evidence="2">The sequence shown here is derived from an EMBL/GenBank/DDBJ whole genome shotgun (WGS) entry which is preliminary data.</text>
</comment>
<dbReference type="InterPro" id="IPR017937">
    <property type="entry name" value="Thioredoxin_CS"/>
</dbReference>
<sequence length="138" mass="15252">MGLCFSKQHNNGDDSSHLVVPGGKVDLVTTKETWEEKLAQASREGKIVLANFSAGWCGPCKIIAPYYCELSEKYPSLMFLTIDVDELCDLSTSYDIKATPTFFFLKDGQQIEKLVGSNKAELLKKITAVVDSQGQCQH</sequence>
<dbReference type="Pfam" id="PF00085">
    <property type="entry name" value="Thioredoxin"/>
    <property type="match status" value="1"/>
</dbReference>
<dbReference type="EMBL" id="JBDFQZ010000005">
    <property type="protein sequence ID" value="KAK9723750.1"/>
    <property type="molecule type" value="Genomic_DNA"/>
</dbReference>
<proteinExistence type="predicted"/>
<dbReference type="PROSITE" id="PS00194">
    <property type="entry name" value="THIOREDOXIN_1"/>
    <property type="match status" value="1"/>
</dbReference>
<evidence type="ECO:0000313" key="3">
    <source>
        <dbReference type="Proteomes" id="UP001443914"/>
    </source>
</evidence>
<evidence type="ECO:0000259" key="1">
    <source>
        <dbReference type="PROSITE" id="PS51352"/>
    </source>
</evidence>
<reference evidence="2" key="1">
    <citation type="submission" date="2024-03" db="EMBL/GenBank/DDBJ databases">
        <title>WGS assembly of Saponaria officinalis var. Norfolk2.</title>
        <authorList>
            <person name="Jenkins J."/>
            <person name="Shu S."/>
            <person name="Grimwood J."/>
            <person name="Barry K."/>
            <person name="Goodstein D."/>
            <person name="Schmutz J."/>
            <person name="Leebens-Mack J."/>
            <person name="Osbourn A."/>
        </authorList>
    </citation>
    <scope>NUCLEOTIDE SEQUENCE [LARGE SCALE GENOMIC DNA]</scope>
    <source>
        <strain evidence="2">JIC</strain>
    </source>
</reference>
<feature type="domain" description="Thioredoxin" evidence="1">
    <location>
        <begin position="19"/>
        <end position="131"/>
    </location>
</feature>
<evidence type="ECO:0000313" key="2">
    <source>
        <dbReference type="EMBL" id="KAK9723750.1"/>
    </source>
</evidence>
<dbReference type="PANTHER" id="PTHR10438:SF434">
    <property type="entry name" value="THIOREDOXIN H9"/>
    <property type="match status" value="1"/>
</dbReference>
<gene>
    <name evidence="2" type="ORF">RND81_05G022900</name>
</gene>
<dbReference type="InterPro" id="IPR036249">
    <property type="entry name" value="Thioredoxin-like_sf"/>
</dbReference>
<dbReference type="Proteomes" id="UP001443914">
    <property type="component" value="Unassembled WGS sequence"/>
</dbReference>
<dbReference type="SUPFAM" id="SSF52833">
    <property type="entry name" value="Thioredoxin-like"/>
    <property type="match status" value="1"/>
</dbReference>
<dbReference type="AlphaFoldDB" id="A0AAW1KU30"/>
<dbReference type="InterPro" id="IPR013766">
    <property type="entry name" value="Thioredoxin_domain"/>
</dbReference>
<organism evidence="2 3">
    <name type="scientific">Saponaria officinalis</name>
    <name type="common">Common soapwort</name>
    <name type="synonym">Lychnis saponaria</name>
    <dbReference type="NCBI Taxonomy" id="3572"/>
    <lineage>
        <taxon>Eukaryota</taxon>
        <taxon>Viridiplantae</taxon>
        <taxon>Streptophyta</taxon>
        <taxon>Embryophyta</taxon>
        <taxon>Tracheophyta</taxon>
        <taxon>Spermatophyta</taxon>
        <taxon>Magnoliopsida</taxon>
        <taxon>eudicotyledons</taxon>
        <taxon>Gunneridae</taxon>
        <taxon>Pentapetalae</taxon>
        <taxon>Caryophyllales</taxon>
        <taxon>Caryophyllaceae</taxon>
        <taxon>Caryophylleae</taxon>
        <taxon>Saponaria</taxon>
    </lineage>
</organism>
<name>A0AAW1KU30_SAPOF</name>
<dbReference type="PROSITE" id="PS51352">
    <property type="entry name" value="THIOREDOXIN_2"/>
    <property type="match status" value="1"/>
</dbReference>
<dbReference type="PRINTS" id="PR00421">
    <property type="entry name" value="THIOREDOXIN"/>
</dbReference>
<dbReference type="Gene3D" id="3.40.30.10">
    <property type="entry name" value="Glutaredoxin"/>
    <property type="match status" value="1"/>
</dbReference>
<dbReference type="CDD" id="cd02947">
    <property type="entry name" value="TRX_family"/>
    <property type="match status" value="1"/>
</dbReference>
<dbReference type="PANTHER" id="PTHR10438">
    <property type="entry name" value="THIOREDOXIN"/>
    <property type="match status" value="1"/>
</dbReference>